<dbReference type="EMBL" id="FUKJ01000023">
    <property type="protein sequence ID" value="SJM89514.1"/>
    <property type="molecule type" value="Genomic_DNA"/>
</dbReference>
<sequence>MKNSKEKETFSVLIPDGESWLSYSVQSCLAQIPGVEVIVLSNNTLDPMRFSRHTRQFYSYDQNVDDGQAKLAAIYDTLKRTKVDVVLPIDTQTMRLLSEHKASVQALTAIAPIPDVEAIDIASNKWLLAKWLQEHQLPCPATLLYRADKKFEQALQTLSFPVLLKPTQQVGDVGIGGRGIHIFDHPAALIEFCKDNATVEYVVQPFINGYDIDCSVLCQDGKIEAYTIQKGFMGGRGRFDPPAGIDLLHDDQTYDVINALVAKMNWTGIAHFDLRYDEQDQQVKVIEINARFWGSLLGSLCAGVNFPYVACLAGLGRAIPKTSFRPLRYVNGGAAAKIRYQQCIGKKPAGVYFDHSALDFMMKDPWPKVVSYCFKAYSKAVSKLNGGTRGASLYESKNKI</sequence>
<dbReference type="Gene3D" id="3.30.470.20">
    <property type="entry name" value="ATP-grasp fold, B domain"/>
    <property type="match status" value="1"/>
</dbReference>
<dbReference type="SUPFAM" id="SSF56059">
    <property type="entry name" value="Glutathione synthetase ATP-binding domain-like"/>
    <property type="match status" value="1"/>
</dbReference>
<keyword evidence="3 4" id="KW-0067">ATP-binding</keyword>
<dbReference type="Pfam" id="PF02655">
    <property type="entry name" value="ATP-grasp_3"/>
    <property type="match status" value="1"/>
</dbReference>
<dbReference type="AlphaFoldDB" id="A0A1R4GZY4"/>
<evidence type="ECO:0000256" key="2">
    <source>
        <dbReference type="ARBA" id="ARBA00022741"/>
    </source>
</evidence>
<evidence type="ECO:0000256" key="3">
    <source>
        <dbReference type="ARBA" id="ARBA00022840"/>
    </source>
</evidence>
<organism evidence="6 7">
    <name type="scientific">Crenothrix polyspora</name>
    <dbReference type="NCBI Taxonomy" id="360316"/>
    <lineage>
        <taxon>Bacteria</taxon>
        <taxon>Pseudomonadati</taxon>
        <taxon>Pseudomonadota</taxon>
        <taxon>Gammaproteobacteria</taxon>
        <taxon>Methylococcales</taxon>
        <taxon>Crenotrichaceae</taxon>
        <taxon>Crenothrix</taxon>
    </lineage>
</organism>
<proteinExistence type="predicted"/>
<dbReference type="InterPro" id="IPR011761">
    <property type="entry name" value="ATP-grasp"/>
</dbReference>
<dbReference type="PANTHER" id="PTHR43585:SF2">
    <property type="entry name" value="ATP-GRASP ENZYME FSQD"/>
    <property type="match status" value="1"/>
</dbReference>
<evidence type="ECO:0000313" key="6">
    <source>
        <dbReference type="EMBL" id="SJM89514.1"/>
    </source>
</evidence>
<keyword evidence="1" id="KW-0436">Ligase</keyword>
<name>A0A1R4GZY4_9GAMM</name>
<dbReference type="GO" id="GO:0016874">
    <property type="term" value="F:ligase activity"/>
    <property type="evidence" value="ECO:0007669"/>
    <property type="project" value="UniProtKB-KW"/>
</dbReference>
<evidence type="ECO:0000313" key="7">
    <source>
        <dbReference type="Proteomes" id="UP000195442"/>
    </source>
</evidence>
<dbReference type="GO" id="GO:0046872">
    <property type="term" value="F:metal ion binding"/>
    <property type="evidence" value="ECO:0007669"/>
    <property type="project" value="InterPro"/>
</dbReference>
<dbReference type="GO" id="GO:0005524">
    <property type="term" value="F:ATP binding"/>
    <property type="evidence" value="ECO:0007669"/>
    <property type="project" value="UniProtKB-UniRule"/>
</dbReference>
<dbReference type="InterPro" id="IPR003806">
    <property type="entry name" value="ATP-grasp_PylC-type"/>
</dbReference>
<dbReference type="Proteomes" id="UP000195442">
    <property type="component" value="Unassembled WGS sequence"/>
</dbReference>
<dbReference type="OrthoDB" id="5372487at2"/>
<dbReference type="RefSeq" id="WP_087145669.1">
    <property type="nucleotide sequence ID" value="NZ_FUKJ01000023.1"/>
</dbReference>
<dbReference type="InterPro" id="IPR052032">
    <property type="entry name" value="ATP-dep_AA_Ligase"/>
</dbReference>
<reference evidence="7" key="1">
    <citation type="submission" date="2017-02" db="EMBL/GenBank/DDBJ databases">
        <authorList>
            <person name="Daims H."/>
        </authorList>
    </citation>
    <scope>NUCLEOTIDE SEQUENCE [LARGE SCALE GENOMIC DNA]</scope>
</reference>
<keyword evidence="7" id="KW-1185">Reference proteome</keyword>
<gene>
    <name evidence="6" type="ORF">CRENPOLYSF2_1190009</name>
</gene>
<accession>A0A1R4GZY4</accession>
<dbReference type="InterPro" id="IPR013815">
    <property type="entry name" value="ATP_grasp_subdomain_1"/>
</dbReference>
<dbReference type="PANTHER" id="PTHR43585">
    <property type="entry name" value="FUMIPYRROLE BIOSYNTHESIS PROTEIN C"/>
    <property type="match status" value="1"/>
</dbReference>
<dbReference type="PROSITE" id="PS50975">
    <property type="entry name" value="ATP_GRASP"/>
    <property type="match status" value="1"/>
</dbReference>
<evidence type="ECO:0000256" key="1">
    <source>
        <dbReference type="ARBA" id="ARBA00022598"/>
    </source>
</evidence>
<protein>
    <submittedName>
        <fullName evidence="6">Putative Carbamoylphosphate synthase large subunit</fullName>
    </submittedName>
</protein>
<feature type="domain" description="ATP-grasp" evidence="5">
    <location>
        <begin position="129"/>
        <end position="317"/>
    </location>
</feature>
<keyword evidence="2 4" id="KW-0547">Nucleotide-binding</keyword>
<evidence type="ECO:0000259" key="5">
    <source>
        <dbReference type="PROSITE" id="PS50975"/>
    </source>
</evidence>
<evidence type="ECO:0000256" key="4">
    <source>
        <dbReference type="PROSITE-ProRule" id="PRU00409"/>
    </source>
</evidence>
<dbReference type="Gene3D" id="3.30.1490.20">
    <property type="entry name" value="ATP-grasp fold, A domain"/>
    <property type="match status" value="1"/>
</dbReference>